<dbReference type="GO" id="GO:0016787">
    <property type="term" value="F:hydrolase activity"/>
    <property type="evidence" value="ECO:0007669"/>
    <property type="project" value="UniProtKB-KW"/>
</dbReference>
<dbReference type="EMBL" id="WTYN01000001">
    <property type="protein sequence ID" value="MXO62532.1"/>
    <property type="molecule type" value="Genomic_DNA"/>
</dbReference>
<keyword evidence="1" id="KW-0472">Membrane</keyword>
<feature type="transmembrane region" description="Helical" evidence="1">
    <location>
        <begin position="33"/>
        <end position="53"/>
    </location>
</feature>
<keyword evidence="1" id="KW-1133">Transmembrane helix</keyword>
<sequence>MDQDQADSTIRQKLPASLRAEFRRLKHDGSTSIGAWGLIVVAASLMALVWTYARAEGHTAASARGDGSAALNGQPFALLPGHARRMASTGGIDISQIAFVAPAAAVPLFYKGRGEDRERALDCLSMAGWYEAGNDRPGQRAVMQVVLNRLRHPAFPKTVCGVVFQGSHLRTGCQFTFTCDGSRVRRQPSRHALAEARKIAEKALDGGIDAAVGAATHYHADFVVPWWSHKLQPVSKVGAHIFYSWKGAFGRLPQGVPVTSGEPNIPDFDPSRLAVASTAEAAIPEISGRVALEAKTLTPNVATANAPATSLPNFLIVDPSGATGRWAVEALGRCGSSRNCLVVAYGNGQQAAGYTSDQPSRSPRPLFVFVRDANSGMDLALWDCERFSRLNTDQCLPRNAGSLDRLMRPRS</sequence>
<name>A0A844YF23_9SPHN</name>
<gene>
    <name evidence="3" type="ORF">GRI48_05855</name>
</gene>
<protein>
    <submittedName>
        <fullName evidence="3">Cell wall hydrolase</fullName>
    </submittedName>
</protein>
<comment type="caution">
    <text evidence="3">The sequence shown here is derived from an EMBL/GenBank/DDBJ whole genome shotgun (WGS) entry which is preliminary data.</text>
</comment>
<dbReference type="InterPro" id="IPR011105">
    <property type="entry name" value="Cell_wall_hydrolase_SleB"/>
</dbReference>
<keyword evidence="4" id="KW-1185">Reference proteome</keyword>
<evidence type="ECO:0000313" key="3">
    <source>
        <dbReference type="EMBL" id="MXO62532.1"/>
    </source>
</evidence>
<dbReference type="Gene3D" id="1.10.10.2520">
    <property type="entry name" value="Cell wall hydrolase SleB, domain 1"/>
    <property type="match status" value="1"/>
</dbReference>
<dbReference type="OrthoDB" id="9785345at2"/>
<feature type="domain" description="Cell wall hydrolase SleB" evidence="2">
    <location>
        <begin position="134"/>
        <end position="243"/>
    </location>
</feature>
<organism evidence="3 4">
    <name type="scientific">Qipengyuania oceanensis</name>
    <dbReference type="NCBI Taxonomy" id="1463597"/>
    <lineage>
        <taxon>Bacteria</taxon>
        <taxon>Pseudomonadati</taxon>
        <taxon>Pseudomonadota</taxon>
        <taxon>Alphaproteobacteria</taxon>
        <taxon>Sphingomonadales</taxon>
        <taxon>Erythrobacteraceae</taxon>
        <taxon>Qipengyuania</taxon>
    </lineage>
</organism>
<evidence type="ECO:0000259" key="2">
    <source>
        <dbReference type="Pfam" id="PF07486"/>
    </source>
</evidence>
<dbReference type="InterPro" id="IPR042047">
    <property type="entry name" value="SleB_dom1"/>
</dbReference>
<dbReference type="AlphaFoldDB" id="A0A844YF23"/>
<accession>A0A844YF23</accession>
<dbReference type="Pfam" id="PF07486">
    <property type="entry name" value="Hydrolase_2"/>
    <property type="match status" value="1"/>
</dbReference>
<keyword evidence="3" id="KW-0378">Hydrolase</keyword>
<evidence type="ECO:0000256" key="1">
    <source>
        <dbReference type="SAM" id="Phobius"/>
    </source>
</evidence>
<dbReference type="RefSeq" id="WP_160672721.1">
    <property type="nucleotide sequence ID" value="NZ_WTYN01000001.1"/>
</dbReference>
<keyword evidence="1" id="KW-0812">Transmembrane</keyword>
<dbReference type="Proteomes" id="UP000445582">
    <property type="component" value="Unassembled WGS sequence"/>
</dbReference>
<reference evidence="3 4" key="1">
    <citation type="submission" date="2019-12" db="EMBL/GenBank/DDBJ databases">
        <title>Genomic-based taxomic classification of the family Erythrobacteraceae.</title>
        <authorList>
            <person name="Xu L."/>
        </authorList>
    </citation>
    <scope>NUCLEOTIDE SEQUENCE [LARGE SCALE GENOMIC DNA]</scope>
    <source>
        <strain evidence="3 4">MCCC 1A09965</strain>
    </source>
</reference>
<proteinExistence type="predicted"/>
<evidence type="ECO:0000313" key="4">
    <source>
        <dbReference type="Proteomes" id="UP000445582"/>
    </source>
</evidence>